<keyword evidence="4" id="KW-1185">Reference proteome</keyword>
<accession>A0A934UZ29</accession>
<dbReference type="Gene3D" id="2.60.40.3440">
    <property type="match status" value="2"/>
</dbReference>
<gene>
    <name evidence="3" type="ORF">CKO21_02045</name>
</gene>
<comment type="subcellular location">
    <subcellularLocation>
        <location evidence="1">Secreted</location>
    </subcellularLocation>
</comment>
<dbReference type="InterPro" id="IPR011050">
    <property type="entry name" value="Pectin_lyase_fold/virulence"/>
</dbReference>
<keyword evidence="2" id="KW-0964">Secreted</keyword>
<protein>
    <submittedName>
        <fullName evidence="3">Uncharacterized protein</fullName>
    </submittedName>
</protein>
<dbReference type="NCBIfam" id="NF012211">
    <property type="entry name" value="tand_rpt_95"/>
    <property type="match status" value="4"/>
</dbReference>
<dbReference type="PANTHER" id="PTHR38340">
    <property type="entry name" value="S-LAYER PROTEIN"/>
    <property type="match status" value="1"/>
</dbReference>
<dbReference type="InterPro" id="IPR001343">
    <property type="entry name" value="Hemolysn_Ca-bd"/>
</dbReference>
<evidence type="ECO:0000256" key="1">
    <source>
        <dbReference type="ARBA" id="ARBA00004613"/>
    </source>
</evidence>
<dbReference type="Gene3D" id="2.120.10.80">
    <property type="entry name" value="Kelch-type beta propeller"/>
    <property type="match status" value="1"/>
</dbReference>
<reference evidence="3" key="2">
    <citation type="journal article" date="2020" name="Microorganisms">
        <title>Osmotic Adaptation and Compatible Solute Biosynthesis of Phototrophic Bacteria as Revealed from Genome Analyses.</title>
        <authorList>
            <person name="Imhoff J.F."/>
            <person name="Rahn T."/>
            <person name="Kunzel S."/>
            <person name="Keller A."/>
            <person name="Neulinger S.C."/>
        </authorList>
    </citation>
    <scope>NUCLEOTIDE SEQUENCE</scope>
    <source>
        <strain evidence="3">DSM 9154</strain>
    </source>
</reference>
<organism evidence="3 4">
    <name type="scientific">Rhodovibrio salinarum</name>
    <dbReference type="NCBI Taxonomy" id="1087"/>
    <lineage>
        <taxon>Bacteria</taxon>
        <taxon>Pseudomonadati</taxon>
        <taxon>Pseudomonadota</taxon>
        <taxon>Alphaproteobacteria</taxon>
        <taxon>Rhodospirillales</taxon>
        <taxon>Rhodovibrionaceae</taxon>
        <taxon>Rhodovibrio</taxon>
    </lineage>
</organism>
<dbReference type="SUPFAM" id="SSF51126">
    <property type="entry name" value="Pectin lyase-like"/>
    <property type="match status" value="1"/>
</dbReference>
<dbReference type="SUPFAM" id="SSF51120">
    <property type="entry name" value="beta-Roll"/>
    <property type="match status" value="3"/>
</dbReference>
<dbReference type="Pfam" id="PF00353">
    <property type="entry name" value="HemolysinCabind"/>
    <property type="match status" value="5"/>
</dbReference>
<dbReference type="GO" id="GO:0005576">
    <property type="term" value="C:extracellular region"/>
    <property type="evidence" value="ECO:0007669"/>
    <property type="project" value="UniProtKB-SubCell"/>
</dbReference>
<dbReference type="Pfam" id="PF14592">
    <property type="entry name" value="Chondroitinas_B"/>
    <property type="match status" value="1"/>
</dbReference>
<reference evidence="3" key="1">
    <citation type="submission" date="2017-08" db="EMBL/GenBank/DDBJ databases">
        <authorList>
            <person name="Imhoff J.F."/>
            <person name="Rahn T."/>
            <person name="Kuenzel S."/>
            <person name="Neulinger S.C."/>
        </authorList>
    </citation>
    <scope>NUCLEOTIDE SEQUENCE</scope>
    <source>
        <strain evidence="3">DSM 9154</strain>
    </source>
</reference>
<dbReference type="Gene3D" id="2.160.20.10">
    <property type="entry name" value="Single-stranded right-handed beta-helix, Pectin lyase-like"/>
    <property type="match status" value="1"/>
</dbReference>
<dbReference type="InterPro" id="IPR006626">
    <property type="entry name" value="PbH1"/>
</dbReference>
<dbReference type="Pfam" id="PF17963">
    <property type="entry name" value="Big_9"/>
    <property type="match status" value="4"/>
</dbReference>
<dbReference type="PANTHER" id="PTHR38340:SF1">
    <property type="entry name" value="S-LAYER PROTEIN"/>
    <property type="match status" value="1"/>
</dbReference>
<evidence type="ECO:0000313" key="3">
    <source>
        <dbReference type="EMBL" id="MBK1696026.1"/>
    </source>
</evidence>
<dbReference type="Gene3D" id="2.150.10.10">
    <property type="entry name" value="Serralysin-like metalloprotease, C-terminal"/>
    <property type="match status" value="4"/>
</dbReference>
<comment type="caution">
    <text evidence="3">The sequence shown here is derived from an EMBL/GenBank/DDBJ whole genome shotgun (WGS) entry which is preliminary data.</text>
</comment>
<dbReference type="Proteomes" id="UP000778970">
    <property type="component" value="Unassembled WGS sequence"/>
</dbReference>
<dbReference type="InterPro" id="IPR015915">
    <property type="entry name" value="Kelch-typ_b-propeller"/>
</dbReference>
<evidence type="ECO:0000313" key="4">
    <source>
        <dbReference type="Proteomes" id="UP000778970"/>
    </source>
</evidence>
<dbReference type="InterPro" id="IPR012334">
    <property type="entry name" value="Pectin_lyas_fold"/>
</dbReference>
<dbReference type="InterPro" id="IPR011049">
    <property type="entry name" value="Serralysin-like_metalloprot_C"/>
</dbReference>
<sequence length="1771" mass="184404">MSFSELATSLDGMDSQQWMQLSSKNSFQDVMVRTTLHDQIVDSSGGANFWGTNGPQAVFDAWNSSAYDADGNRMFFFGGGHANYGGNEVYSFDFDTLEWSRLSDPAPLTGEDGPDGHMIPENSPLAPHTYDGLVWNSTTQTLWLTNTGIGFASDLGSPHAPTESNIWEFDPATGDWTAHASDKTFYRSSSVFIESTDEVLVLSNNKYGEVSPTVIDSDGGTTHGDTTELETFSGHSGRIDASLFENPLTGTLYQARKNGITQLETTTDANGDTVAISGASVENAPTDLHQAGFAFNTDDGNFYIWNGDREIIRWDVGDEADLSDDTFETLYNVAGDAPSGDGSSKIFDKFVYLEELNAFAGIQNVEGDEGGVWLYKPGENGDQAYQTNLAGVTFDAPTNHAIHLHVDGSNFDVNGDGSVEVSYRLTGTADWQPAGALVRNSAGEYSGSVLNLQSGSDYEVKLDVLDPDGLVTDSFAGGTFTVTTSSRPAAMTEGNEIRVNSMADLQAAVDGAQGGDNIVLEDGTYVGNLNVKSSGTSDQPIVIRAAEGADSIIDAGGNGAAVRIEGDFVHLEGLTIRNASHGIQLRDGRGDHVEGAVIRNNSILDVDRGIDANEGHRDITITDNYLVGRNAIGDTSSDTWGDEGIVVTGEGIEVAYNTIAGFGDSLGLNHNTDLANRAIAIHHNKVLWGGDDGIELDFTDRNVIAHDNLLMNTANGISFQYVDNGPATAYKNLIYNVERGPFKIKPEADTNEGVRLYNNTSIKSGEAWKDFSGNPVDTHIVNNLFVGDGQSADTVRADTTIFDDLTMDFNAWSYDGRFQVGGVGTFGDFAAWQAGSQGDNDQLLEGEAIFAGLSLAEATAAFSEFREADLASLVLADVSSALDAGTVIHGVTDGYVGAAPDIGALEKGAVSEHYGTRNAQITRNAPIAGADEVAAEAATAVVIDPLANDIDLQGGQLQLVSVAMPSAGTSSITSDSKITYQPADGFVGEDSFTYKVADADGNTATGKVIVTVQGDGGTHGNTPPLAADDSVSGVAGEMQSISVDTLFANDSDADGDPLKVSGVSSAQNGTVRLSDGIVTFTPDGSSTTEGAFVYHVSDGDGGSATARVSIEFASTGTVAGTDYRDTIDLSNKTDGQAVDARGGHDVVTGSAFADDITGGTGDDQLSGGAGNDVFRVDGDAGLDQVDGGAGVDRLLGGAGDDLIGLRDLAGIEIIDGGAGTNRIMGTSTRDRLDLSTTEIRNIAVIDGAGGHDILTGSAGNDFFRGGAGADQIAGGAGVDMAVFDGNYADYTVTQKGGNLDVAALVSDESTDKLNGIEVLQFKDGQWQNGTFTAGANGLPDGGGETTPSDTEPEFVEAVDDTGSLAEDGSLSLDVLANDMVPSGTTVQDITVPEHGTAVLEADGGVTYTPDVDFNGADGFAYSLLDAAGNVSTATVGIEVMPVNDAPVVVDDQASMEEGDKTVVDVLANDTDIDGDTLTLASVTAEGGGKTTFQEDGQIVYTAEAGSAGTHRLSYTVEDGQGGGATGELVIDVTAAVISPTQTFTGIAYRDKVDLSGAAEGYIIDTLGGHDIVTGTVFADHIYGGGGDDQLAGGSGDDIFFGAEGLDTIDGGAGVDILQGLDGDDLFGLRGFASLERIDGGGGSDAIRSTGSRDRLDFSDTELVDIELIDGGGGHDIVTGSQGDDHFIGRSGSDRFDGGAGYDIAYFEESYADYQIEERNGEFRVKALMSDEGQDKLANVEALRFDDGVYEDGQFQLLGVSSPSDMLVYDNV</sequence>
<dbReference type="SUPFAM" id="SSF63825">
    <property type="entry name" value="YWTD domain"/>
    <property type="match status" value="1"/>
</dbReference>
<dbReference type="InterPro" id="IPR039513">
    <property type="entry name" value="PL-6"/>
</dbReference>
<dbReference type="SMART" id="SM00710">
    <property type="entry name" value="PbH1"/>
    <property type="match status" value="7"/>
</dbReference>
<dbReference type="EMBL" id="NRRE01000009">
    <property type="protein sequence ID" value="MBK1696026.1"/>
    <property type="molecule type" value="Genomic_DNA"/>
</dbReference>
<evidence type="ECO:0000256" key="2">
    <source>
        <dbReference type="ARBA" id="ARBA00022525"/>
    </source>
</evidence>
<proteinExistence type="predicted"/>
<dbReference type="PRINTS" id="PR00313">
    <property type="entry name" value="CABNDNGRPT"/>
</dbReference>
<dbReference type="InterPro" id="IPR050557">
    <property type="entry name" value="RTX_toxin/Mannuronan_C5-epim"/>
</dbReference>
<dbReference type="GO" id="GO:0005509">
    <property type="term" value="F:calcium ion binding"/>
    <property type="evidence" value="ECO:0007669"/>
    <property type="project" value="InterPro"/>
</dbReference>
<name>A0A934UZ29_9PROT</name>